<dbReference type="RefSeq" id="XP_022368279.1">
    <property type="nucleotide sequence ID" value="XM_022512571.1"/>
</dbReference>
<feature type="compositionally biased region" description="Basic residues" evidence="1">
    <location>
        <begin position="240"/>
        <end position="256"/>
    </location>
</feature>
<dbReference type="PRINTS" id="PR01217">
    <property type="entry name" value="PRICHEXTENSN"/>
</dbReference>
<feature type="compositionally biased region" description="Pro residues" evidence="1">
    <location>
        <begin position="57"/>
        <end position="78"/>
    </location>
</feature>
<feature type="compositionally biased region" description="Polar residues" evidence="1">
    <location>
        <begin position="196"/>
        <end position="211"/>
    </location>
</feature>
<dbReference type="GeneID" id="111153511"/>
<gene>
    <name evidence="3" type="primary">LOC111153511</name>
</gene>
<protein>
    <submittedName>
        <fullName evidence="3">Basic salivary proline-rich protein 1-like</fullName>
    </submittedName>
</protein>
<feature type="compositionally biased region" description="Basic and acidic residues" evidence="1">
    <location>
        <begin position="216"/>
        <end position="232"/>
    </location>
</feature>
<dbReference type="Proteomes" id="UP000248482">
    <property type="component" value="Unplaced"/>
</dbReference>
<evidence type="ECO:0000313" key="3">
    <source>
        <dbReference type="RefSeq" id="XP_022368279.1"/>
    </source>
</evidence>
<feature type="compositionally biased region" description="Basic and acidic residues" evidence="1">
    <location>
        <begin position="290"/>
        <end position="302"/>
    </location>
</feature>
<feature type="region of interest" description="Disordered" evidence="1">
    <location>
        <begin position="43"/>
        <end position="359"/>
    </location>
</feature>
<name>A0A2Y9K9L0_ENHLU</name>
<proteinExistence type="predicted"/>
<evidence type="ECO:0000313" key="2">
    <source>
        <dbReference type="Proteomes" id="UP000248482"/>
    </source>
</evidence>
<evidence type="ECO:0000256" key="1">
    <source>
        <dbReference type="SAM" id="MobiDB-lite"/>
    </source>
</evidence>
<reference evidence="3" key="1">
    <citation type="submission" date="2025-08" db="UniProtKB">
        <authorList>
            <consortium name="RefSeq"/>
        </authorList>
    </citation>
    <scope>IDENTIFICATION</scope>
    <source>
        <tissue evidence="3">Blood</tissue>
    </source>
</reference>
<feature type="compositionally biased region" description="Pro residues" evidence="1">
    <location>
        <begin position="343"/>
        <end position="357"/>
    </location>
</feature>
<dbReference type="KEGG" id="elk:111153511"/>
<keyword evidence="2" id="KW-1185">Reference proteome</keyword>
<sequence length="377" mass="40321">MTRVKAHIQGPKALDAPTHTPNDACFTHRHQWRAEYTYRLGPNKTLQAPPALHSPRGPAPSHPQPRPLLPADPPPGPPAHRARPQGPLQLAAEGEPTGRPGHQTLGPLVPETHKRRPRTPRPRGPKHRPQTPARGPQSLRPSEFETLERGPQTLRPSITYTPDPRDPSTDPKPAGPPGTPVNQRGAQTRGPKVPATKSQEPTSPLQGQGANNPPEGPRDAPQRKAKAAESDGHASSPRGPHLKGAHNAKQERHRPRAATPARRGARAFIVKPTSRKHEAATHGPALSQRTVREPGPRAREPAQAHFLRRAASTDAGSCCRGGSGRLSAPPPRRDLANDLGQVPPKPEGPAGGRPPPSGLRVGCSFPPFCALCARLNP</sequence>
<feature type="region of interest" description="Disordered" evidence="1">
    <location>
        <begin position="1"/>
        <end position="23"/>
    </location>
</feature>
<accession>A0A2Y9K9L0</accession>
<feature type="compositionally biased region" description="Basic residues" evidence="1">
    <location>
        <begin position="113"/>
        <end position="129"/>
    </location>
</feature>
<dbReference type="AlphaFoldDB" id="A0A2Y9K9L0"/>
<organism evidence="2 3">
    <name type="scientific">Enhydra lutris kenyoni</name>
    <name type="common">northern sea otter</name>
    <dbReference type="NCBI Taxonomy" id="391180"/>
    <lineage>
        <taxon>Eukaryota</taxon>
        <taxon>Metazoa</taxon>
        <taxon>Chordata</taxon>
        <taxon>Craniata</taxon>
        <taxon>Vertebrata</taxon>
        <taxon>Euteleostomi</taxon>
        <taxon>Mammalia</taxon>
        <taxon>Eutheria</taxon>
        <taxon>Laurasiatheria</taxon>
        <taxon>Carnivora</taxon>
        <taxon>Caniformia</taxon>
        <taxon>Musteloidea</taxon>
        <taxon>Mustelidae</taxon>
        <taxon>Lutrinae</taxon>
        <taxon>Enhydra</taxon>
    </lineage>
</organism>